<dbReference type="EMBL" id="LCYG01000130">
    <property type="protein sequence ID" value="KLK89648.1"/>
    <property type="molecule type" value="Genomic_DNA"/>
</dbReference>
<keyword evidence="3" id="KW-1185">Reference proteome</keyword>
<gene>
    <name evidence="2" type="ORF">AA309_30245</name>
</gene>
<name>A0A0H1R3E1_9HYPH</name>
<evidence type="ECO:0000256" key="1">
    <source>
        <dbReference type="SAM" id="MobiDB-lite"/>
    </source>
</evidence>
<organism evidence="2 3">
    <name type="scientific">Microvirga vignae</name>
    <dbReference type="NCBI Taxonomy" id="1225564"/>
    <lineage>
        <taxon>Bacteria</taxon>
        <taxon>Pseudomonadati</taxon>
        <taxon>Pseudomonadota</taxon>
        <taxon>Alphaproteobacteria</taxon>
        <taxon>Hyphomicrobiales</taxon>
        <taxon>Methylobacteriaceae</taxon>
        <taxon>Microvirga</taxon>
    </lineage>
</organism>
<evidence type="ECO:0000313" key="2">
    <source>
        <dbReference type="EMBL" id="KLK89648.1"/>
    </source>
</evidence>
<comment type="caution">
    <text evidence="2">The sequence shown here is derived from an EMBL/GenBank/DDBJ whole genome shotgun (WGS) entry which is preliminary data.</text>
</comment>
<accession>A0A0H1R3E1</accession>
<dbReference type="Proteomes" id="UP000035489">
    <property type="component" value="Unassembled WGS sequence"/>
</dbReference>
<reference evidence="2 3" key="1">
    <citation type="submission" date="2015-05" db="EMBL/GenBank/DDBJ databases">
        <title>Draft genome sequence of Microvirga vignae strain BR3299, a novel nitrogen fixing bacteria isolated from Brazil semi-aired region.</title>
        <authorList>
            <person name="Zilli J.E."/>
            <person name="Passos S.R."/>
            <person name="Leite J."/>
            <person name="Baldani J.I."/>
            <person name="Xavier G.R."/>
            <person name="Rumjaneck N.G."/>
            <person name="Simoes-Araujo J.L."/>
        </authorList>
    </citation>
    <scope>NUCLEOTIDE SEQUENCE [LARGE SCALE GENOMIC DNA]</scope>
    <source>
        <strain evidence="2 3">BR3299</strain>
    </source>
</reference>
<feature type="compositionally biased region" description="Polar residues" evidence="1">
    <location>
        <begin position="19"/>
        <end position="30"/>
    </location>
</feature>
<dbReference type="PATRIC" id="fig|1225564.3.peg.814"/>
<protein>
    <submittedName>
        <fullName evidence="2">Uncharacterized protein</fullName>
    </submittedName>
</protein>
<feature type="region of interest" description="Disordered" evidence="1">
    <location>
        <begin position="1"/>
        <end position="30"/>
    </location>
</feature>
<evidence type="ECO:0000313" key="3">
    <source>
        <dbReference type="Proteomes" id="UP000035489"/>
    </source>
</evidence>
<dbReference type="AlphaFoldDB" id="A0A0H1R3E1"/>
<proteinExistence type="predicted"/>
<sequence>MQEGIDLLVGSNIGGRPTKSATNNSDLNSHRSPYTQLRCIQSLFGSIAGTRLGLSCVHECILSGIQIKGAPHPGVAPFENVAADILDFSQITLS</sequence>